<accession>A0A3P7IBP2</accession>
<reference evidence="1 2" key="1">
    <citation type="submission" date="2018-11" db="EMBL/GenBank/DDBJ databases">
        <authorList>
            <consortium name="Pathogen Informatics"/>
        </authorList>
    </citation>
    <scope>NUCLEOTIDE SEQUENCE [LARGE SCALE GENOMIC DNA]</scope>
</reference>
<evidence type="ECO:0000313" key="2">
    <source>
        <dbReference type="Proteomes" id="UP000270094"/>
    </source>
</evidence>
<dbReference type="OrthoDB" id="10311504at2759"/>
<gene>
    <name evidence="1" type="ORF">SVUK_LOCUS5679</name>
</gene>
<dbReference type="Proteomes" id="UP000270094">
    <property type="component" value="Unassembled WGS sequence"/>
</dbReference>
<proteinExistence type="predicted"/>
<dbReference type="AlphaFoldDB" id="A0A3P7IBP2"/>
<name>A0A3P7IBP2_STRVU</name>
<keyword evidence="2" id="KW-1185">Reference proteome</keyword>
<sequence length="44" mass="5121">MSLKDDESVMDVEGVVLDRETISYKDHNHLHRPTKASRRQSLLI</sequence>
<organism evidence="1 2">
    <name type="scientific">Strongylus vulgaris</name>
    <name type="common">Blood worm</name>
    <dbReference type="NCBI Taxonomy" id="40348"/>
    <lineage>
        <taxon>Eukaryota</taxon>
        <taxon>Metazoa</taxon>
        <taxon>Ecdysozoa</taxon>
        <taxon>Nematoda</taxon>
        <taxon>Chromadorea</taxon>
        <taxon>Rhabditida</taxon>
        <taxon>Rhabditina</taxon>
        <taxon>Rhabditomorpha</taxon>
        <taxon>Strongyloidea</taxon>
        <taxon>Strongylidae</taxon>
        <taxon>Strongylus</taxon>
    </lineage>
</organism>
<dbReference type="EMBL" id="UYYB01017121">
    <property type="protein sequence ID" value="VDM70681.1"/>
    <property type="molecule type" value="Genomic_DNA"/>
</dbReference>
<protein>
    <submittedName>
        <fullName evidence="1">Uncharacterized protein</fullName>
    </submittedName>
</protein>
<evidence type="ECO:0000313" key="1">
    <source>
        <dbReference type="EMBL" id="VDM70681.1"/>
    </source>
</evidence>